<evidence type="ECO:0000256" key="1">
    <source>
        <dbReference type="SAM" id="MobiDB-lite"/>
    </source>
</evidence>
<feature type="region of interest" description="Disordered" evidence="1">
    <location>
        <begin position="110"/>
        <end position="131"/>
    </location>
</feature>
<keyword evidence="3" id="KW-1185">Reference proteome</keyword>
<accession>A0A8J2KPT4</accession>
<gene>
    <name evidence="2" type="ORF">AFUS01_LOCUS18088</name>
</gene>
<dbReference type="AlphaFoldDB" id="A0A8J2KPT4"/>
<name>A0A8J2KPT4_9HEXA</name>
<reference evidence="2" key="1">
    <citation type="submission" date="2021-06" db="EMBL/GenBank/DDBJ databases">
        <authorList>
            <person name="Hodson N. C."/>
            <person name="Mongue J. A."/>
            <person name="Jaron S. K."/>
        </authorList>
    </citation>
    <scope>NUCLEOTIDE SEQUENCE</scope>
</reference>
<protein>
    <submittedName>
        <fullName evidence="2">Uncharacterized protein</fullName>
    </submittedName>
</protein>
<feature type="compositionally biased region" description="Basic and acidic residues" evidence="1">
    <location>
        <begin position="15"/>
        <end position="34"/>
    </location>
</feature>
<organism evidence="2 3">
    <name type="scientific">Allacma fusca</name>
    <dbReference type="NCBI Taxonomy" id="39272"/>
    <lineage>
        <taxon>Eukaryota</taxon>
        <taxon>Metazoa</taxon>
        <taxon>Ecdysozoa</taxon>
        <taxon>Arthropoda</taxon>
        <taxon>Hexapoda</taxon>
        <taxon>Collembola</taxon>
        <taxon>Symphypleona</taxon>
        <taxon>Sminthuridae</taxon>
        <taxon>Allacma</taxon>
    </lineage>
</organism>
<dbReference type="EMBL" id="CAJVCH010177209">
    <property type="protein sequence ID" value="CAG7729371.1"/>
    <property type="molecule type" value="Genomic_DNA"/>
</dbReference>
<dbReference type="Proteomes" id="UP000708208">
    <property type="component" value="Unassembled WGS sequence"/>
</dbReference>
<sequence length="155" mass="17538">MENINQLNGRTGLKTHCEQNKQERPPPTTKKIDTDSEQDPDFNEAEFVNLRASLHRRIDEAEAKDRQGRRGKHPCRKIRTFFRRIFETKSSTEDINKNDSFITTSQLAKLVSPSSENQKIDNSSSSDSSKKGLLLLIVNNPPWGSLSLGRWGGGN</sequence>
<evidence type="ECO:0000313" key="3">
    <source>
        <dbReference type="Proteomes" id="UP000708208"/>
    </source>
</evidence>
<proteinExistence type="predicted"/>
<comment type="caution">
    <text evidence="2">The sequence shown here is derived from an EMBL/GenBank/DDBJ whole genome shotgun (WGS) entry which is preliminary data.</text>
</comment>
<evidence type="ECO:0000313" key="2">
    <source>
        <dbReference type="EMBL" id="CAG7729371.1"/>
    </source>
</evidence>
<feature type="compositionally biased region" description="Polar residues" evidence="1">
    <location>
        <begin position="110"/>
        <end position="122"/>
    </location>
</feature>
<feature type="region of interest" description="Disordered" evidence="1">
    <location>
        <begin position="1"/>
        <end position="43"/>
    </location>
</feature>